<name>A0ACC4D157_POPAL</name>
<evidence type="ECO:0000313" key="2">
    <source>
        <dbReference type="Proteomes" id="UP000309997"/>
    </source>
</evidence>
<dbReference type="Proteomes" id="UP000309997">
    <property type="component" value="Unassembled WGS sequence"/>
</dbReference>
<sequence>MKRVYIAKAKLLSSPSAVAEAKTEVSSPLPSSKHKAADSDNFEKQTSEKRICLDEKSESASEDAVVEDPPV</sequence>
<comment type="caution">
    <text evidence="1">The sequence shown here is derived from an EMBL/GenBank/DDBJ whole genome shotgun (WGS) entry which is preliminary data.</text>
</comment>
<evidence type="ECO:0000313" key="1">
    <source>
        <dbReference type="EMBL" id="KAL3610848.1"/>
    </source>
</evidence>
<protein>
    <submittedName>
        <fullName evidence="1">Uncharacterized protein</fullName>
    </submittedName>
</protein>
<dbReference type="EMBL" id="RCHU02000001">
    <property type="protein sequence ID" value="KAL3610848.1"/>
    <property type="molecule type" value="Genomic_DNA"/>
</dbReference>
<proteinExistence type="predicted"/>
<accession>A0ACC4D157</accession>
<organism evidence="1 2">
    <name type="scientific">Populus alba</name>
    <name type="common">White poplar</name>
    <dbReference type="NCBI Taxonomy" id="43335"/>
    <lineage>
        <taxon>Eukaryota</taxon>
        <taxon>Viridiplantae</taxon>
        <taxon>Streptophyta</taxon>
        <taxon>Embryophyta</taxon>
        <taxon>Tracheophyta</taxon>
        <taxon>Spermatophyta</taxon>
        <taxon>Magnoliopsida</taxon>
        <taxon>eudicotyledons</taxon>
        <taxon>Gunneridae</taxon>
        <taxon>Pentapetalae</taxon>
        <taxon>rosids</taxon>
        <taxon>fabids</taxon>
        <taxon>Malpighiales</taxon>
        <taxon>Salicaceae</taxon>
        <taxon>Saliceae</taxon>
        <taxon>Populus</taxon>
    </lineage>
</organism>
<reference evidence="1 2" key="1">
    <citation type="journal article" date="2024" name="Plant Biotechnol. J.">
        <title>Genome and CRISPR/Cas9 system of a widespread forest tree (Populus alba) in the world.</title>
        <authorList>
            <person name="Liu Y.J."/>
            <person name="Jiang P.F."/>
            <person name="Han X.M."/>
            <person name="Li X.Y."/>
            <person name="Wang H.M."/>
            <person name="Wang Y.J."/>
            <person name="Wang X.X."/>
            <person name="Zeng Q.Y."/>
        </authorList>
    </citation>
    <scope>NUCLEOTIDE SEQUENCE [LARGE SCALE GENOMIC DNA]</scope>
    <source>
        <strain evidence="2">cv. PAL-ZL1</strain>
    </source>
</reference>
<gene>
    <name evidence="1" type="ORF">D5086_001868</name>
</gene>
<keyword evidence="2" id="KW-1185">Reference proteome</keyword>